<name>A0A0S3F004_9SPHN</name>
<protein>
    <recommendedName>
        <fullName evidence="4">Cell envelope biogenesis protein TolA</fullName>
    </recommendedName>
</protein>
<dbReference type="Proteomes" id="UP000056968">
    <property type="component" value="Chromosome"/>
</dbReference>
<feature type="region of interest" description="Disordered" evidence="1">
    <location>
        <begin position="43"/>
        <end position="148"/>
    </location>
</feature>
<gene>
    <name evidence="2" type="ORF">ATN00_12405</name>
</gene>
<dbReference type="AlphaFoldDB" id="A0A0S3F004"/>
<reference evidence="2 3" key="1">
    <citation type="submission" date="2015-11" db="EMBL/GenBank/DDBJ databases">
        <title>A Two-component Flavoprotein Monooxygenase System MeaXY Responsible for para-Hydroxylation of 2-Methyl-6-ethylaniline and 2,6-Diethylaniline in Sphingobium baderi DE-13.</title>
        <authorList>
            <person name="Cheng M."/>
            <person name="Meng Q."/>
            <person name="Yang Y."/>
            <person name="Chu C."/>
            <person name="Yan X."/>
            <person name="He J."/>
            <person name="Li S."/>
        </authorList>
    </citation>
    <scope>NUCLEOTIDE SEQUENCE [LARGE SCALE GENOMIC DNA]</scope>
    <source>
        <strain evidence="2 3">DE-13</strain>
    </source>
</reference>
<dbReference type="OrthoDB" id="7478510at2"/>
<evidence type="ECO:0000256" key="1">
    <source>
        <dbReference type="SAM" id="MobiDB-lite"/>
    </source>
</evidence>
<proteinExistence type="predicted"/>
<evidence type="ECO:0000313" key="2">
    <source>
        <dbReference type="EMBL" id="ALR20983.1"/>
    </source>
</evidence>
<keyword evidence="3" id="KW-1185">Reference proteome</keyword>
<dbReference type="EMBL" id="CP013264">
    <property type="protein sequence ID" value="ALR20983.1"/>
    <property type="molecule type" value="Genomic_DNA"/>
</dbReference>
<evidence type="ECO:0008006" key="4">
    <source>
        <dbReference type="Google" id="ProtNLM"/>
    </source>
</evidence>
<dbReference type="KEGG" id="sbd:ATN00_12405"/>
<accession>A0A0S3F004</accession>
<sequence length="191" mass="21321">MTRKQKLKVFRTPIGFHDAYVAAPSQKAALDAWGSDTNLFASGAAEQVDDPELMREPLANPGKVIPRTRGTPAEHMAALPKDRPRRMRKSDAKTSPPPKAASRPSPKPKRVPPPKPRPDRSALDRAEAELSEAEGRHDAAKADLARRQAELDRERRKLEAEQARALRALGRRLESARGRYERAMRAWRAEG</sequence>
<organism evidence="2 3">
    <name type="scientific">Sphingobium baderi</name>
    <dbReference type="NCBI Taxonomy" id="1332080"/>
    <lineage>
        <taxon>Bacteria</taxon>
        <taxon>Pseudomonadati</taxon>
        <taxon>Pseudomonadota</taxon>
        <taxon>Alphaproteobacteria</taxon>
        <taxon>Sphingomonadales</taxon>
        <taxon>Sphingomonadaceae</taxon>
        <taxon>Sphingobium</taxon>
    </lineage>
</organism>
<dbReference type="RefSeq" id="WP_062065020.1">
    <property type="nucleotide sequence ID" value="NZ_CP013264.1"/>
</dbReference>
<feature type="compositionally biased region" description="Basic and acidic residues" evidence="1">
    <location>
        <begin position="116"/>
        <end position="148"/>
    </location>
</feature>
<dbReference type="STRING" id="1332080.ATN00_12405"/>
<evidence type="ECO:0000313" key="3">
    <source>
        <dbReference type="Proteomes" id="UP000056968"/>
    </source>
</evidence>